<keyword evidence="3" id="KW-1185">Reference proteome</keyword>
<evidence type="ECO:0000256" key="1">
    <source>
        <dbReference type="SAM" id="MobiDB-lite"/>
    </source>
</evidence>
<protein>
    <submittedName>
        <fullName evidence="2">Uncharacterized protein</fullName>
    </submittedName>
</protein>
<dbReference type="EMBL" id="JAVHNS010000001">
    <property type="protein sequence ID" value="KAK6362888.1"/>
    <property type="molecule type" value="Genomic_DNA"/>
</dbReference>
<feature type="compositionally biased region" description="Low complexity" evidence="1">
    <location>
        <begin position="159"/>
        <end position="196"/>
    </location>
</feature>
<accession>A0AAV9VNH5</accession>
<evidence type="ECO:0000313" key="3">
    <source>
        <dbReference type="Proteomes" id="UP001373714"/>
    </source>
</evidence>
<feature type="compositionally biased region" description="Low complexity" evidence="1">
    <location>
        <begin position="205"/>
        <end position="240"/>
    </location>
</feature>
<dbReference type="Proteomes" id="UP001373714">
    <property type="component" value="Unassembled WGS sequence"/>
</dbReference>
<proteinExistence type="predicted"/>
<dbReference type="AlphaFoldDB" id="A0AAV9VNH5"/>
<reference evidence="2 3" key="1">
    <citation type="submission" date="2019-10" db="EMBL/GenBank/DDBJ databases">
        <authorList>
            <person name="Palmer J.M."/>
        </authorList>
    </citation>
    <scope>NUCLEOTIDE SEQUENCE [LARGE SCALE GENOMIC DNA]</scope>
    <source>
        <strain evidence="2 3">TWF730</strain>
    </source>
</reference>
<gene>
    <name evidence="2" type="ORF">TWF730_000341</name>
</gene>
<feature type="region of interest" description="Disordered" evidence="1">
    <location>
        <begin position="156"/>
        <end position="240"/>
    </location>
</feature>
<name>A0AAV9VNH5_9PEZI</name>
<sequence length="262" mass="26796">MTEVIKPVTVVVVAPAAVRTGIKYTEPYPCGDGACPSVSIYAHIWWNPCGTWLNQPNQCCYGIGIPSNTSLYAGFSCESIPGLDTARWDQFGSTALNTTGQCPRDSFEVEGDEKTDTQACCGADGGGVLKRLNTGGALVDDVKCFDISIVSSWVTTGTSASPSASPSSSSSITSSAEFPSLTSTESSGTSTGPSFSVDPIWGNETTTGSPTTTTSPGSPNNTSSPSIPTATSPPSSASKGLSKFSSYVLGAAMLVVAVAVQL</sequence>
<evidence type="ECO:0000313" key="2">
    <source>
        <dbReference type="EMBL" id="KAK6362888.1"/>
    </source>
</evidence>
<comment type="caution">
    <text evidence="2">The sequence shown here is derived from an EMBL/GenBank/DDBJ whole genome shotgun (WGS) entry which is preliminary data.</text>
</comment>
<organism evidence="2 3">
    <name type="scientific">Orbilia blumenaviensis</name>
    <dbReference type="NCBI Taxonomy" id="1796055"/>
    <lineage>
        <taxon>Eukaryota</taxon>
        <taxon>Fungi</taxon>
        <taxon>Dikarya</taxon>
        <taxon>Ascomycota</taxon>
        <taxon>Pezizomycotina</taxon>
        <taxon>Orbiliomycetes</taxon>
        <taxon>Orbiliales</taxon>
        <taxon>Orbiliaceae</taxon>
        <taxon>Orbilia</taxon>
    </lineage>
</organism>